<organism evidence="3 4">
    <name type="scientific">Snuella sedimenti</name>
    <dbReference type="NCBI Taxonomy" id="2798802"/>
    <lineage>
        <taxon>Bacteria</taxon>
        <taxon>Pseudomonadati</taxon>
        <taxon>Bacteroidota</taxon>
        <taxon>Flavobacteriia</taxon>
        <taxon>Flavobacteriales</taxon>
        <taxon>Flavobacteriaceae</taxon>
        <taxon>Snuella</taxon>
    </lineage>
</organism>
<dbReference type="Proteomes" id="UP000610931">
    <property type="component" value="Unassembled WGS sequence"/>
</dbReference>
<comment type="caution">
    <text evidence="3">The sequence shown here is derived from an EMBL/GenBank/DDBJ whole genome shotgun (WGS) entry which is preliminary data.</text>
</comment>
<protein>
    <submittedName>
        <fullName evidence="3">SRPBCC domain-containing protein</fullName>
    </submittedName>
</protein>
<dbReference type="InterPro" id="IPR013538">
    <property type="entry name" value="ASHA1/2-like_C"/>
</dbReference>
<dbReference type="EMBL" id="JAELVQ010000007">
    <property type="protein sequence ID" value="MBJ6367929.1"/>
    <property type="molecule type" value="Genomic_DNA"/>
</dbReference>
<evidence type="ECO:0000259" key="2">
    <source>
        <dbReference type="Pfam" id="PF08327"/>
    </source>
</evidence>
<evidence type="ECO:0000313" key="3">
    <source>
        <dbReference type="EMBL" id="MBJ6367929.1"/>
    </source>
</evidence>
<keyword evidence="4" id="KW-1185">Reference proteome</keyword>
<gene>
    <name evidence="3" type="ORF">JF259_07495</name>
</gene>
<dbReference type="Gene3D" id="3.30.530.20">
    <property type="match status" value="1"/>
</dbReference>
<dbReference type="SUPFAM" id="SSF55961">
    <property type="entry name" value="Bet v1-like"/>
    <property type="match status" value="1"/>
</dbReference>
<sequence>MKSNLQFDFLVNKENNTLTIVREFNAERQLVWDCYTKQEFLDQWFAPKPFTTKTKSMDFSNDGHWHYAMVDPEGTEYWGYTKYHDINPIDFYRTIDVFCDSEGTINEDLPKAKWLVTFKDKGENSTVTTVVTYDSLNDLEAVINMGMEEGMIATLEKLDELLLKLNQQTRFE</sequence>
<name>A0A8J7LMS8_9FLAO</name>
<dbReference type="InterPro" id="IPR023393">
    <property type="entry name" value="START-like_dom_sf"/>
</dbReference>
<accession>A0A8J7LMS8</accession>
<dbReference type="RefSeq" id="WP_199114691.1">
    <property type="nucleotide sequence ID" value="NZ_JAELVQ010000007.1"/>
</dbReference>
<evidence type="ECO:0000256" key="1">
    <source>
        <dbReference type="ARBA" id="ARBA00006817"/>
    </source>
</evidence>
<dbReference type="AlphaFoldDB" id="A0A8J7LMS8"/>
<feature type="domain" description="Activator of Hsp90 ATPase homologue 1/2-like C-terminal" evidence="2">
    <location>
        <begin position="26"/>
        <end position="162"/>
    </location>
</feature>
<reference evidence="3" key="1">
    <citation type="submission" date="2020-12" db="EMBL/GenBank/DDBJ databases">
        <title>Snuella sp. nov., isolated from sediment in Incheon.</title>
        <authorList>
            <person name="Kim W."/>
        </authorList>
    </citation>
    <scope>NUCLEOTIDE SEQUENCE</scope>
    <source>
        <strain evidence="3">CAU 1569</strain>
    </source>
</reference>
<proteinExistence type="inferred from homology"/>
<dbReference type="Pfam" id="PF08327">
    <property type="entry name" value="AHSA1"/>
    <property type="match status" value="1"/>
</dbReference>
<evidence type="ECO:0000313" key="4">
    <source>
        <dbReference type="Proteomes" id="UP000610931"/>
    </source>
</evidence>
<comment type="similarity">
    <text evidence="1">Belongs to the AHA1 family.</text>
</comment>